<evidence type="ECO:0000313" key="3">
    <source>
        <dbReference type="EMBL" id="KAJ5311139.1"/>
    </source>
</evidence>
<reference evidence="3" key="2">
    <citation type="journal article" date="2023" name="IMA Fungus">
        <title>Comparative genomic study of the Penicillium genus elucidates a diverse pangenome and 15 lateral gene transfer events.</title>
        <authorList>
            <person name="Petersen C."/>
            <person name="Sorensen T."/>
            <person name="Nielsen M.R."/>
            <person name="Sondergaard T.E."/>
            <person name="Sorensen J.L."/>
            <person name="Fitzpatrick D.A."/>
            <person name="Frisvad J.C."/>
            <person name="Nielsen K.L."/>
        </authorList>
    </citation>
    <scope>NUCLEOTIDE SEQUENCE</scope>
    <source>
        <strain evidence="3">IBT 21472</strain>
    </source>
</reference>
<dbReference type="EMBL" id="JAPZBO010000007">
    <property type="protein sequence ID" value="KAJ5311139.1"/>
    <property type="molecule type" value="Genomic_DNA"/>
</dbReference>
<keyword evidence="4" id="KW-1185">Reference proteome</keyword>
<keyword evidence="2" id="KW-1133">Transmembrane helix</keyword>
<evidence type="ECO:0000313" key="4">
    <source>
        <dbReference type="Proteomes" id="UP001147746"/>
    </source>
</evidence>
<dbReference type="Proteomes" id="UP001147746">
    <property type="component" value="Unassembled WGS sequence"/>
</dbReference>
<dbReference type="OrthoDB" id="4357223at2759"/>
<dbReference type="AlphaFoldDB" id="A0A9W9HDE8"/>
<evidence type="ECO:0000256" key="1">
    <source>
        <dbReference type="SAM" id="MobiDB-lite"/>
    </source>
</evidence>
<reference evidence="3" key="1">
    <citation type="submission" date="2022-12" db="EMBL/GenBank/DDBJ databases">
        <authorList>
            <person name="Petersen C."/>
        </authorList>
    </citation>
    <scope>NUCLEOTIDE SEQUENCE</scope>
    <source>
        <strain evidence="3">IBT 21472</strain>
    </source>
</reference>
<proteinExistence type="predicted"/>
<feature type="transmembrane region" description="Helical" evidence="2">
    <location>
        <begin position="30"/>
        <end position="54"/>
    </location>
</feature>
<comment type="caution">
    <text evidence="3">The sequence shown here is derived from an EMBL/GenBank/DDBJ whole genome shotgun (WGS) entry which is preliminary data.</text>
</comment>
<keyword evidence="2" id="KW-0472">Membrane</keyword>
<accession>A0A9W9HDE8</accession>
<protein>
    <submittedName>
        <fullName evidence="3">Uncharacterized protein</fullName>
    </submittedName>
</protein>
<keyword evidence="2" id="KW-0812">Transmembrane</keyword>
<organism evidence="3 4">
    <name type="scientific">Penicillium atrosanguineum</name>
    <dbReference type="NCBI Taxonomy" id="1132637"/>
    <lineage>
        <taxon>Eukaryota</taxon>
        <taxon>Fungi</taxon>
        <taxon>Dikarya</taxon>
        <taxon>Ascomycota</taxon>
        <taxon>Pezizomycotina</taxon>
        <taxon>Eurotiomycetes</taxon>
        <taxon>Eurotiomycetidae</taxon>
        <taxon>Eurotiales</taxon>
        <taxon>Aspergillaceae</taxon>
        <taxon>Penicillium</taxon>
    </lineage>
</organism>
<evidence type="ECO:0000256" key="2">
    <source>
        <dbReference type="SAM" id="Phobius"/>
    </source>
</evidence>
<feature type="region of interest" description="Disordered" evidence="1">
    <location>
        <begin position="69"/>
        <end position="89"/>
    </location>
</feature>
<gene>
    <name evidence="3" type="ORF">N7476_006999</name>
</gene>
<name>A0A9W9HDE8_9EURO</name>
<sequence length="89" mass="9767">MAQPASLDKFLRPLTTFVSDSLEAAPFQTFLVLVLIYMLSLPVIGWIMTLWPLFPSDEDSPHKVCPTCGSVGGTANDETQNKISKPEVN</sequence>